<dbReference type="InterPro" id="IPR000014">
    <property type="entry name" value="PAS"/>
</dbReference>
<feature type="domain" description="Response regulatory" evidence="8">
    <location>
        <begin position="1332"/>
        <end position="1447"/>
    </location>
</feature>
<dbReference type="RefSeq" id="WP_059316483.1">
    <property type="nucleotide sequence ID" value="NZ_CP013987.1"/>
</dbReference>
<evidence type="ECO:0000259" key="9">
    <source>
        <dbReference type="PROSITE" id="PS50112"/>
    </source>
</evidence>
<organism evidence="11 12">
    <name type="scientific">Pseudomonas oryzihabitans</name>
    <dbReference type="NCBI Taxonomy" id="47885"/>
    <lineage>
        <taxon>Bacteria</taxon>
        <taxon>Pseudomonadati</taxon>
        <taxon>Pseudomonadota</taxon>
        <taxon>Gammaproteobacteria</taxon>
        <taxon>Pseudomonadales</taxon>
        <taxon>Pseudomonadaceae</taxon>
        <taxon>Pseudomonas</taxon>
    </lineage>
</organism>
<dbReference type="PROSITE" id="PS50113">
    <property type="entry name" value="PAC"/>
    <property type="match status" value="3"/>
</dbReference>
<dbReference type="Pfam" id="PF01590">
    <property type="entry name" value="GAF"/>
    <property type="match status" value="3"/>
</dbReference>
<keyword evidence="3 6" id="KW-0597">Phosphoprotein</keyword>
<dbReference type="InterPro" id="IPR003594">
    <property type="entry name" value="HATPase_dom"/>
</dbReference>
<dbReference type="InterPro" id="IPR011006">
    <property type="entry name" value="CheY-like_superfamily"/>
</dbReference>
<comment type="catalytic activity">
    <reaction evidence="1">
        <text>ATP + protein L-histidine = ADP + protein N-phospho-L-histidine.</text>
        <dbReference type="EC" id="2.7.13.3"/>
    </reaction>
</comment>
<dbReference type="InterPro" id="IPR035965">
    <property type="entry name" value="PAS-like_dom_sf"/>
</dbReference>
<dbReference type="Pfam" id="PF00512">
    <property type="entry name" value="HisKA"/>
    <property type="match status" value="1"/>
</dbReference>
<evidence type="ECO:0000256" key="4">
    <source>
        <dbReference type="ARBA" id="ARBA00022679"/>
    </source>
</evidence>
<dbReference type="Gene3D" id="3.30.450.20">
    <property type="entry name" value="PAS domain"/>
    <property type="match status" value="4"/>
</dbReference>
<dbReference type="Pfam" id="PF02518">
    <property type="entry name" value="HATPase_c"/>
    <property type="match status" value="1"/>
</dbReference>
<dbReference type="InterPro" id="IPR036890">
    <property type="entry name" value="HATPase_C_sf"/>
</dbReference>
<dbReference type="CDD" id="cd00130">
    <property type="entry name" value="PAS"/>
    <property type="match status" value="4"/>
</dbReference>
<dbReference type="SMART" id="SM00388">
    <property type="entry name" value="HisKA"/>
    <property type="match status" value="1"/>
</dbReference>
<dbReference type="Gene3D" id="3.30.565.10">
    <property type="entry name" value="Histidine kinase-like ATPase, C-terminal domain"/>
    <property type="match status" value="1"/>
</dbReference>
<dbReference type="InterPro" id="IPR013655">
    <property type="entry name" value="PAS_fold_3"/>
</dbReference>
<dbReference type="NCBIfam" id="TIGR00229">
    <property type="entry name" value="sensory_box"/>
    <property type="match status" value="3"/>
</dbReference>
<evidence type="ECO:0000256" key="2">
    <source>
        <dbReference type="ARBA" id="ARBA00012438"/>
    </source>
</evidence>
<evidence type="ECO:0000259" key="8">
    <source>
        <dbReference type="PROSITE" id="PS50110"/>
    </source>
</evidence>
<dbReference type="InterPro" id="IPR013656">
    <property type="entry name" value="PAS_4"/>
</dbReference>
<keyword evidence="4" id="KW-0808">Transferase</keyword>
<dbReference type="SUPFAM" id="SSF55785">
    <property type="entry name" value="PYP-like sensor domain (PAS domain)"/>
    <property type="match status" value="4"/>
</dbReference>
<dbReference type="CDD" id="cd00082">
    <property type="entry name" value="HisKA"/>
    <property type="match status" value="1"/>
</dbReference>
<dbReference type="PANTHER" id="PTHR43304:SF1">
    <property type="entry name" value="PAC DOMAIN-CONTAINING PROTEIN"/>
    <property type="match status" value="1"/>
</dbReference>
<evidence type="ECO:0000256" key="5">
    <source>
        <dbReference type="ARBA" id="ARBA00022777"/>
    </source>
</evidence>
<keyword evidence="5" id="KW-0418">Kinase</keyword>
<dbReference type="SMART" id="SM00086">
    <property type="entry name" value="PAC"/>
    <property type="match status" value="4"/>
</dbReference>
<feature type="domain" description="PAS" evidence="9">
    <location>
        <begin position="183"/>
        <end position="255"/>
    </location>
</feature>
<accession>A0A0U4WEF6</accession>
<feature type="domain" description="Histidine kinase" evidence="7">
    <location>
        <begin position="1085"/>
        <end position="1309"/>
    </location>
</feature>
<feature type="modified residue" description="4-aspartylphosphate" evidence="6">
    <location>
        <position position="1382"/>
    </location>
</feature>
<gene>
    <name evidence="11" type="ORF">APT59_20245</name>
</gene>
<evidence type="ECO:0000256" key="1">
    <source>
        <dbReference type="ARBA" id="ARBA00000085"/>
    </source>
</evidence>
<dbReference type="KEGG" id="por:APT59_20245"/>
<dbReference type="EC" id="2.7.13.3" evidence="2"/>
<dbReference type="Gene3D" id="3.30.450.40">
    <property type="match status" value="3"/>
</dbReference>
<dbReference type="PANTHER" id="PTHR43304">
    <property type="entry name" value="PHYTOCHROME-LIKE PROTEIN CPH1"/>
    <property type="match status" value="1"/>
</dbReference>
<dbReference type="InterPro" id="IPR005467">
    <property type="entry name" value="His_kinase_dom"/>
</dbReference>
<evidence type="ECO:0000259" key="7">
    <source>
        <dbReference type="PROSITE" id="PS50109"/>
    </source>
</evidence>
<dbReference type="Pfam" id="PF08447">
    <property type="entry name" value="PAS_3"/>
    <property type="match status" value="1"/>
</dbReference>
<dbReference type="Gene3D" id="3.40.50.2300">
    <property type="match status" value="1"/>
</dbReference>
<feature type="domain" description="PAC" evidence="10">
    <location>
        <begin position="988"/>
        <end position="1040"/>
    </location>
</feature>
<dbReference type="PROSITE" id="PS50110">
    <property type="entry name" value="RESPONSE_REGULATORY"/>
    <property type="match status" value="1"/>
</dbReference>
<dbReference type="SUPFAM" id="SSF55781">
    <property type="entry name" value="GAF domain-like"/>
    <property type="match status" value="3"/>
</dbReference>
<dbReference type="FunFam" id="3.30.450.20:FF:000099">
    <property type="entry name" value="Sensory box sensor histidine kinase"/>
    <property type="match status" value="1"/>
</dbReference>
<feature type="domain" description="PAC" evidence="10">
    <location>
        <begin position="679"/>
        <end position="731"/>
    </location>
</feature>
<dbReference type="SUPFAM" id="SSF47384">
    <property type="entry name" value="Homodimeric domain of signal transducing histidine kinase"/>
    <property type="match status" value="1"/>
</dbReference>
<dbReference type="SMART" id="SM00091">
    <property type="entry name" value="PAS"/>
    <property type="match status" value="4"/>
</dbReference>
<dbReference type="InterPro" id="IPR036097">
    <property type="entry name" value="HisK_dim/P_sf"/>
</dbReference>
<dbReference type="InterPro" id="IPR052162">
    <property type="entry name" value="Sensor_kinase/Photoreceptor"/>
</dbReference>
<dbReference type="InterPro" id="IPR001610">
    <property type="entry name" value="PAC"/>
</dbReference>
<name>A0A0U4WEF6_9PSED</name>
<feature type="domain" description="PAS" evidence="9">
    <location>
        <begin position="601"/>
        <end position="673"/>
    </location>
</feature>
<dbReference type="PRINTS" id="PR00344">
    <property type="entry name" value="BCTRLSENSOR"/>
</dbReference>
<sequence length="1449" mass="160959">MQTTVVTPTALDAEDAEQRHRRQEALAAYGLLDGQPEPALDDLVELAATLCETPIAAVNLLGEQQQLFIAERGLGVAEIPLALSFCQHLHAAQEARQIEDLSQDPRFVDNPLVTDPAGLRFYAGAPLRTAEGVFLGTLCVLDWQPRDLSPARLTGLERLARQVLRLFEARLPATSPTRHSTLDETHYRALMDVNPQIIWFARPDGTFEYANRYWYEYSGLSPASTVADPDLWADAIHPDHRPHLLRRWREVRQQRVAGSLELQLRDAQGRYRWFETRTMPFTNASGEIEHWVGVAQDIDSRKRAETALRESEAFAHLLLESTHEGFCALDRECRATLCNRAFRQMLGLTEERDILGDRLDTRLSSARSEDGARALQRAASEGATLHLSADALLREDGSLLPVEWRAQPLWRDGKVQGAICTFVDLSERIRSHDRQRFLLELGDLLHGVTNTGEVASVLGDSLGHLLAVQRIGYARVGHDGSLTIDSDWLEQGRTHRLNLPSLGHWHTSAVEELRRGIIVSVEDSAQDERLGAMRSQLVEHGVRAGLVVPLLAEEQLVGLLFLYAGTPRHWTIGDVALVREVAERIRIVIERTAAADALRLAEQRIALAMDVADLGVWDYDIDRDLISWDTRLAHLVGAAEGRCSLRGGALLRALHPADAPRVRAYVSAAIQDGGNAYDLRLTFRVRSSRQGEPVWLSIRGRERLEPGGQRRLVGIARDITRERHDADRISETNRQLRRQIEERREAEARQHALIELGDRLREGDPESTGVAAALELVGTRLGLRRVGYARLEESRGAFVPQQMWTPNGSLDQALAYPLLAPDSLGNQEGEAPLVIDDVSQDPRAQANAQRLLDLEIAALVDIPLYEDGRLRALFVAHDQRARLWTEGEVQFLRDVTDRLWSAICRQRSQDAQRESEGRFRLMADSAPVLIWACDADGQLQFVNQRFASEFDLHDADLHDQGWSALLPETECPAFEGTFKQAIATHSALRAEVRVRNAQGEWRWLRLEGTPRLELDGEFHGLVGCGVDVTEARQTTDQLEQRIAERTQELGRSHARLIAEIYERERTEEALRQSQKMEAIGQLTGGIAHDFNNMLTGIVGALDLIRLRIANGRTQDLDRYINAAVNSADRAAALTHRLLAFARRQTLDPQPVDVHQLVASLQDLLVRTVGENVALRLDLAPVAWLAHSDTHQLENALLNLVINGRDAMPAGGELCIATANLSLDGEAAARESLAPGDYVRLSVADTGTGMPPEVKAKAFEPFFTTKPAGQGTGLGLSMIYGFVKQSGGTARIDTEQGQGTTISLYLPRHPEVVAEHDDKPTTKVAPRAEAGQTVLVVEDEYAVRMIVLEVLAELGYTALEASDADSALPIIESGQRLDLLISDVGLPGMNGRQLAEIARGRRPELKVLFITGYAKNAKVRGEFLGENMDMLIKPFDIDALAERIHSMIQR</sequence>
<dbReference type="InterPro" id="IPR003661">
    <property type="entry name" value="HisK_dim/P_dom"/>
</dbReference>
<dbReference type="InterPro" id="IPR029016">
    <property type="entry name" value="GAF-like_dom_sf"/>
</dbReference>
<reference evidence="11 12" key="1">
    <citation type="submission" date="2016-01" db="EMBL/GenBank/DDBJ databases">
        <title>Annotation of Pseudomonas oryzihabitans USDA-ARS-USMARC-56511.</title>
        <authorList>
            <person name="Harhay G.P."/>
            <person name="Harhay D.M."/>
            <person name="Smith T.P.L."/>
            <person name="Bono J.L."/>
            <person name="Heaton M.P."/>
            <person name="Clawson M.L."/>
            <person name="Chitko-Mckown C.G."/>
            <person name="Capik S.F."/>
            <person name="DeDonder K.D."/>
            <person name="Apley M.D."/>
            <person name="Lubbers B.V."/>
            <person name="White B.J."/>
            <person name="Larson R.L."/>
        </authorList>
    </citation>
    <scope>NUCLEOTIDE SEQUENCE [LARGE SCALE GENOMIC DNA]</scope>
    <source>
        <strain evidence="11 12">USDA-ARS-USMARC-56511</strain>
    </source>
</reference>
<proteinExistence type="predicted"/>
<dbReference type="SMART" id="SM00387">
    <property type="entry name" value="HATPase_c"/>
    <property type="match status" value="1"/>
</dbReference>
<dbReference type="Pfam" id="PF00072">
    <property type="entry name" value="Response_reg"/>
    <property type="match status" value="1"/>
</dbReference>
<dbReference type="PROSITE" id="PS50109">
    <property type="entry name" value="HIS_KIN"/>
    <property type="match status" value="1"/>
</dbReference>
<evidence type="ECO:0000313" key="11">
    <source>
        <dbReference type="EMBL" id="ALZ86421.1"/>
    </source>
</evidence>
<dbReference type="InterPro" id="IPR003018">
    <property type="entry name" value="GAF"/>
</dbReference>
<dbReference type="SMART" id="SM00065">
    <property type="entry name" value="GAF"/>
    <property type="match status" value="3"/>
</dbReference>
<dbReference type="SMART" id="SM00448">
    <property type="entry name" value="REC"/>
    <property type="match status" value="1"/>
</dbReference>
<evidence type="ECO:0000313" key="12">
    <source>
        <dbReference type="Proteomes" id="UP000064137"/>
    </source>
</evidence>
<dbReference type="InterPro" id="IPR001789">
    <property type="entry name" value="Sig_transdc_resp-reg_receiver"/>
</dbReference>
<dbReference type="OrthoDB" id="6973808at2"/>
<dbReference type="InterPro" id="IPR004358">
    <property type="entry name" value="Sig_transdc_His_kin-like_C"/>
</dbReference>
<dbReference type="GO" id="GO:0000155">
    <property type="term" value="F:phosphorelay sensor kinase activity"/>
    <property type="evidence" value="ECO:0007669"/>
    <property type="project" value="InterPro"/>
</dbReference>
<evidence type="ECO:0000256" key="6">
    <source>
        <dbReference type="PROSITE-ProRule" id="PRU00169"/>
    </source>
</evidence>
<dbReference type="SUPFAM" id="SSF55874">
    <property type="entry name" value="ATPase domain of HSP90 chaperone/DNA topoisomerase II/histidine kinase"/>
    <property type="match status" value="1"/>
</dbReference>
<feature type="domain" description="PAC" evidence="10">
    <location>
        <begin position="258"/>
        <end position="310"/>
    </location>
</feature>
<dbReference type="InterPro" id="IPR000700">
    <property type="entry name" value="PAS-assoc_C"/>
</dbReference>
<protein>
    <recommendedName>
        <fullName evidence="2">histidine kinase</fullName>
        <ecNumber evidence="2">2.7.13.3</ecNumber>
    </recommendedName>
</protein>
<dbReference type="Proteomes" id="UP000064137">
    <property type="component" value="Chromosome"/>
</dbReference>
<evidence type="ECO:0000256" key="3">
    <source>
        <dbReference type="ARBA" id="ARBA00022553"/>
    </source>
</evidence>
<dbReference type="EMBL" id="CP013987">
    <property type="protein sequence ID" value="ALZ86421.1"/>
    <property type="molecule type" value="Genomic_DNA"/>
</dbReference>
<dbReference type="PROSITE" id="PS50112">
    <property type="entry name" value="PAS"/>
    <property type="match status" value="2"/>
</dbReference>
<dbReference type="CDD" id="cd18161">
    <property type="entry name" value="REC_hyHK_blue-like"/>
    <property type="match status" value="1"/>
</dbReference>
<dbReference type="SUPFAM" id="SSF52172">
    <property type="entry name" value="CheY-like"/>
    <property type="match status" value="1"/>
</dbReference>
<dbReference type="Pfam" id="PF08448">
    <property type="entry name" value="PAS_4"/>
    <property type="match status" value="2"/>
</dbReference>
<dbReference type="Gene3D" id="1.10.287.130">
    <property type="match status" value="1"/>
</dbReference>
<evidence type="ECO:0000259" key="10">
    <source>
        <dbReference type="PROSITE" id="PS50113"/>
    </source>
</evidence>